<dbReference type="PANTHER" id="PTHR46105:SF19">
    <property type="entry name" value="ZINC FINGER AND BTB DOMAIN-CONTAINING 22B"/>
    <property type="match status" value="1"/>
</dbReference>
<dbReference type="InterPro" id="IPR011333">
    <property type="entry name" value="SKP1/BTB/POZ_sf"/>
</dbReference>
<feature type="compositionally biased region" description="Acidic residues" evidence="1">
    <location>
        <begin position="257"/>
        <end position="274"/>
    </location>
</feature>
<feature type="region of interest" description="Disordered" evidence="1">
    <location>
        <begin position="353"/>
        <end position="374"/>
    </location>
</feature>
<dbReference type="OrthoDB" id="8117402at2759"/>
<protein>
    <recommendedName>
        <fullName evidence="2">BTB domain-containing protein</fullName>
    </recommendedName>
</protein>
<feature type="compositionally biased region" description="Basic and acidic residues" evidence="1">
    <location>
        <begin position="275"/>
        <end position="284"/>
    </location>
</feature>
<organism evidence="3 4">
    <name type="scientific">Albula glossodonta</name>
    <name type="common">roundjaw bonefish</name>
    <dbReference type="NCBI Taxonomy" id="121402"/>
    <lineage>
        <taxon>Eukaryota</taxon>
        <taxon>Metazoa</taxon>
        <taxon>Chordata</taxon>
        <taxon>Craniata</taxon>
        <taxon>Vertebrata</taxon>
        <taxon>Euteleostomi</taxon>
        <taxon>Actinopterygii</taxon>
        <taxon>Neopterygii</taxon>
        <taxon>Teleostei</taxon>
        <taxon>Albuliformes</taxon>
        <taxon>Albulidae</taxon>
        <taxon>Albula</taxon>
    </lineage>
</organism>
<feature type="compositionally biased region" description="Low complexity" evidence="1">
    <location>
        <begin position="164"/>
        <end position="175"/>
    </location>
</feature>
<dbReference type="SUPFAM" id="SSF54695">
    <property type="entry name" value="POZ domain"/>
    <property type="match status" value="1"/>
</dbReference>
<dbReference type="PROSITE" id="PS50097">
    <property type="entry name" value="BTB"/>
    <property type="match status" value="1"/>
</dbReference>
<accession>A0A8T2MZJ1</accession>
<feature type="region of interest" description="Disordered" evidence="1">
    <location>
        <begin position="417"/>
        <end position="436"/>
    </location>
</feature>
<feature type="region of interest" description="Disordered" evidence="1">
    <location>
        <begin position="144"/>
        <end position="331"/>
    </location>
</feature>
<feature type="compositionally biased region" description="Low complexity" evidence="1">
    <location>
        <begin position="198"/>
        <end position="208"/>
    </location>
</feature>
<keyword evidence="4" id="KW-1185">Reference proteome</keyword>
<gene>
    <name evidence="3" type="ORF">JZ751_010699</name>
</gene>
<dbReference type="GO" id="GO:0000978">
    <property type="term" value="F:RNA polymerase II cis-regulatory region sequence-specific DNA binding"/>
    <property type="evidence" value="ECO:0007669"/>
    <property type="project" value="TreeGrafter"/>
</dbReference>
<dbReference type="SMART" id="SM00225">
    <property type="entry name" value="BTB"/>
    <property type="match status" value="1"/>
</dbReference>
<dbReference type="InterPro" id="IPR000210">
    <property type="entry name" value="BTB/POZ_dom"/>
</dbReference>
<evidence type="ECO:0000256" key="1">
    <source>
        <dbReference type="SAM" id="MobiDB-lite"/>
    </source>
</evidence>
<dbReference type="Pfam" id="PF00651">
    <property type="entry name" value="BTB"/>
    <property type="match status" value="1"/>
</dbReference>
<feature type="compositionally biased region" description="Low complexity" evidence="1">
    <location>
        <begin position="291"/>
        <end position="303"/>
    </location>
</feature>
<dbReference type="PANTHER" id="PTHR46105">
    <property type="entry name" value="AGAP004733-PA"/>
    <property type="match status" value="1"/>
</dbReference>
<evidence type="ECO:0000313" key="3">
    <source>
        <dbReference type="EMBL" id="KAG9333709.1"/>
    </source>
</evidence>
<dbReference type="Proteomes" id="UP000824540">
    <property type="component" value="Unassembled WGS sequence"/>
</dbReference>
<dbReference type="GO" id="GO:0000981">
    <property type="term" value="F:DNA-binding transcription factor activity, RNA polymerase II-specific"/>
    <property type="evidence" value="ECO:0007669"/>
    <property type="project" value="TreeGrafter"/>
</dbReference>
<feature type="compositionally biased region" description="Gly residues" evidence="1">
    <location>
        <begin position="218"/>
        <end position="239"/>
    </location>
</feature>
<comment type="caution">
    <text evidence="3">The sequence shown here is derived from an EMBL/GenBank/DDBJ whole genome shotgun (WGS) entry which is preliminary data.</text>
</comment>
<feature type="compositionally biased region" description="Gly residues" evidence="1">
    <location>
        <begin position="144"/>
        <end position="163"/>
    </location>
</feature>
<dbReference type="Gene3D" id="3.30.710.10">
    <property type="entry name" value="Potassium Channel Kv1.1, Chain A"/>
    <property type="match status" value="1"/>
</dbReference>
<dbReference type="AlphaFoldDB" id="A0A8T2MZJ1"/>
<reference evidence="3" key="1">
    <citation type="thesis" date="2021" institute="BYU ScholarsArchive" country="Provo, UT, USA">
        <title>Applications of and Algorithms for Genome Assembly and Genomic Analyses with an Emphasis on Marine Teleosts.</title>
        <authorList>
            <person name="Pickett B.D."/>
        </authorList>
    </citation>
    <scope>NUCLEOTIDE SEQUENCE</scope>
    <source>
        <strain evidence="3">HI-2016</strain>
    </source>
</reference>
<dbReference type="InterPro" id="IPR050457">
    <property type="entry name" value="ZnFinger_BTB_dom_contain"/>
</dbReference>
<feature type="domain" description="BTB" evidence="2">
    <location>
        <begin position="49"/>
        <end position="113"/>
    </location>
</feature>
<sequence length="622" mass="63304">MSVAVEQGCSSSSGASGAPGGSVVQVCFPSVQAAVLDSLNRQREEGRLCDLSIQVQGQVFRAHRCVLAASSPYFHDQVLLKNMSTVSIPAVMDPLAFESVLSCAYTGQLRMLRDDIVNYLTVGSVLQMWHIVDKCTELLREGRGAAGGGGGASGGSQSGGGGASSHSNPGCSSSSGSGGGGGAQAGEAHSGPQPPSRPSLSESQSPSSTNYFSPREAGFGGGGGGGAGGMASGGVGADGGLNSTPSYCTPSGGEESFLIEEDEEEEEEEEEEELMYARKQERGSSRRKKSGSVSEQEVGVSDSFGVSSYQGGDPSPPQKRPTYSQPSIMPRKQWVVVKTERSQDDELIVVSGEEGGEEEEEMKERDMERERERTFSISDVRTLSAELSGRAEAELQAQVDYCQSSEDYLKFDGGLMDQTPPQHPHTGSSGGGGNRGVSALLGPVQTGTGRAQLFPIDMQGNQILLYSQGPLDPSPPLGGGSGLGGGASMKGLGLEHGAVHLSGHGGGAGGGLDGLDGAGGGGGGKVFISGISVLSPHHTGGSGLTMAGAGSLLGVSSQGSLGSAVLGLGGGGRGISKAVLVYVACDRRRSDLTYTKSAIAWVSLNTLANAGSPSVVRYSPVI</sequence>
<evidence type="ECO:0000259" key="2">
    <source>
        <dbReference type="PROSITE" id="PS50097"/>
    </source>
</evidence>
<dbReference type="EMBL" id="JAFBMS010000184">
    <property type="protein sequence ID" value="KAG9333709.1"/>
    <property type="molecule type" value="Genomic_DNA"/>
</dbReference>
<proteinExistence type="predicted"/>
<evidence type="ECO:0000313" key="4">
    <source>
        <dbReference type="Proteomes" id="UP000824540"/>
    </source>
</evidence>
<name>A0A8T2MZJ1_9TELE</name>
<feature type="compositionally biased region" description="Basic and acidic residues" evidence="1">
    <location>
        <begin position="362"/>
        <end position="374"/>
    </location>
</feature>